<dbReference type="AlphaFoldDB" id="A0A371GV44"/>
<protein>
    <submittedName>
        <fullName evidence="1">Uncharacterized protein</fullName>
    </submittedName>
</protein>
<proteinExistence type="predicted"/>
<dbReference type="EMBL" id="QJKJ01004377">
    <property type="protein sequence ID" value="RDX94415.1"/>
    <property type="molecule type" value="Genomic_DNA"/>
</dbReference>
<evidence type="ECO:0000313" key="2">
    <source>
        <dbReference type="Proteomes" id="UP000257109"/>
    </source>
</evidence>
<keyword evidence="2" id="KW-1185">Reference proteome</keyword>
<organism evidence="1 2">
    <name type="scientific">Mucuna pruriens</name>
    <name type="common">Velvet bean</name>
    <name type="synonym">Dolichos pruriens</name>
    <dbReference type="NCBI Taxonomy" id="157652"/>
    <lineage>
        <taxon>Eukaryota</taxon>
        <taxon>Viridiplantae</taxon>
        <taxon>Streptophyta</taxon>
        <taxon>Embryophyta</taxon>
        <taxon>Tracheophyta</taxon>
        <taxon>Spermatophyta</taxon>
        <taxon>Magnoliopsida</taxon>
        <taxon>eudicotyledons</taxon>
        <taxon>Gunneridae</taxon>
        <taxon>Pentapetalae</taxon>
        <taxon>rosids</taxon>
        <taxon>fabids</taxon>
        <taxon>Fabales</taxon>
        <taxon>Fabaceae</taxon>
        <taxon>Papilionoideae</taxon>
        <taxon>50 kb inversion clade</taxon>
        <taxon>NPAAA clade</taxon>
        <taxon>indigoferoid/millettioid clade</taxon>
        <taxon>Phaseoleae</taxon>
        <taxon>Mucuna</taxon>
    </lineage>
</organism>
<comment type="caution">
    <text evidence="1">The sequence shown here is derived from an EMBL/GenBank/DDBJ whole genome shotgun (WGS) entry which is preliminary data.</text>
</comment>
<gene>
    <name evidence="1" type="ORF">CR513_23201</name>
</gene>
<evidence type="ECO:0000313" key="1">
    <source>
        <dbReference type="EMBL" id="RDX94415.1"/>
    </source>
</evidence>
<name>A0A371GV44_MUCPR</name>
<feature type="non-terminal residue" evidence="1">
    <location>
        <position position="1"/>
    </location>
</feature>
<dbReference type="Proteomes" id="UP000257109">
    <property type="component" value="Unassembled WGS sequence"/>
</dbReference>
<accession>A0A371GV44</accession>
<sequence length="211" mass="24028">MPTSTLDAEVVPFIWIHRAVRLTPLQQFRACGRLGNKKHSLFISDASTHRCIDAFIHTTTSVVHIYNLAPLIGVSMCMTRSSSNNLHKFDPEIDRTLYRLRKARSANIGGEDLHKHLKEFDVGDMKRIFLENFFLASRIATIRKEICGLMMMDQNMIDATSGRALMDKTPAIARHLISNIASNTKQFRTREVVTSRVVNEVDMIDSLRLEN</sequence>
<dbReference type="OrthoDB" id="986409at2759"/>
<reference evidence="1" key="1">
    <citation type="submission" date="2018-05" db="EMBL/GenBank/DDBJ databases">
        <title>Draft genome of Mucuna pruriens seed.</title>
        <authorList>
            <person name="Nnadi N.E."/>
            <person name="Vos R."/>
            <person name="Hasami M.H."/>
            <person name="Devisetty U.K."/>
            <person name="Aguiy J.C."/>
        </authorList>
    </citation>
    <scope>NUCLEOTIDE SEQUENCE [LARGE SCALE GENOMIC DNA]</scope>
    <source>
        <strain evidence="1">JCA_2017</strain>
    </source>
</reference>